<dbReference type="PROSITE" id="PS50077">
    <property type="entry name" value="HEAT_REPEAT"/>
    <property type="match status" value="1"/>
</dbReference>
<dbReference type="Gene3D" id="1.25.10.10">
    <property type="entry name" value="Leucine-rich Repeat Variant"/>
    <property type="match status" value="1"/>
</dbReference>
<dbReference type="InterPro" id="IPR021133">
    <property type="entry name" value="HEAT_type_2"/>
</dbReference>
<dbReference type="EMBL" id="CP011129">
    <property type="protein sequence ID" value="ALN82244.1"/>
    <property type="molecule type" value="Genomic_DNA"/>
</dbReference>
<evidence type="ECO:0000256" key="1">
    <source>
        <dbReference type="SAM" id="MobiDB-lite"/>
    </source>
</evidence>
<gene>
    <name evidence="2" type="ORF">LA76x_4128</name>
</gene>
<dbReference type="PATRIC" id="fig|84531.8.peg.4136"/>
<keyword evidence="3" id="KW-1185">Reference proteome</keyword>
<dbReference type="AlphaFoldDB" id="A0A0S2FFB8"/>
<dbReference type="KEGG" id="lab:LA76x_4128"/>
<accession>A0A0S2FFB8</accession>
<dbReference type="Proteomes" id="UP000060787">
    <property type="component" value="Chromosome"/>
</dbReference>
<dbReference type="Pfam" id="PF13646">
    <property type="entry name" value="HEAT_2"/>
    <property type="match status" value="1"/>
</dbReference>
<dbReference type="SUPFAM" id="SSF48371">
    <property type="entry name" value="ARM repeat"/>
    <property type="match status" value="1"/>
</dbReference>
<dbReference type="InterPro" id="IPR011989">
    <property type="entry name" value="ARM-like"/>
</dbReference>
<organism evidence="2 3">
    <name type="scientific">Lysobacter antibioticus</name>
    <dbReference type="NCBI Taxonomy" id="84531"/>
    <lineage>
        <taxon>Bacteria</taxon>
        <taxon>Pseudomonadati</taxon>
        <taxon>Pseudomonadota</taxon>
        <taxon>Gammaproteobacteria</taxon>
        <taxon>Lysobacterales</taxon>
        <taxon>Lysobacteraceae</taxon>
        <taxon>Lysobacter</taxon>
    </lineage>
</organism>
<dbReference type="InterPro" id="IPR016024">
    <property type="entry name" value="ARM-type_fold"/>
</dbReference>
<protein>
    <submittedName>
        <fullName evidence="2">HEAT repeats family protein</fullName>
    </submittedName>
</protein>
<evidence type="ECO:0000313" key="3">
    <source>
        <dbReference type="Proteomes" id="UP000060787"/>
    </source>
</evidence>
<reference evidence="2 3" key="1">
    <citation type="journal article" date="2015" name="BMC Genomics">
        <title>Comparative genomics and metabolic profiling of the genus Lysobacter.</title>
        <authorList>
            <person name="de Bruijn I."/>
            <person name="Cheng X."/>
            <person name="de Jager V."/>
            <person name="Exposito R.G."/>
            <person name="Watrous J."/>
            <person name="Patel N."/>
            <person name="Postma J."/>
            <person name="Dorrestein P.C."/>
            <person name="Kobayashi D."/>
            <person name="Raaijmakers J.M."/>
        </authorList>
    </citation>
    <scope>NUCLEOTIDE SEQUENCE [LARGE SCALE GENOMIC DNA]</scope>
    <source>
        <strain evidence="2 3">76</strain>
    </source>
</reference>
<feature type="region of interest" description="Disordered" evidence="1">
    <location>
        <begin position="1"/>
        <end position="20"/>
    </location>
</feature>
<dbReference type="STRING" id="84531.LA76x_4128"/>
<evidence type="ECO:0000313" key="2">
    <source>
        <dbReference type="EMBL" id="ALN82244.1"/>
    </source>
</evidence>
<dbReference type="eggNOG" id="COG1413">
    <property type="taxonomic scope" value="Bacteria"/>
</dbReference>
<proteinExistence type="predicted"/>
<name>A0A0S2FFB8_LYSAN</name>
<sequence length="311" mass="34201">MDGRRRPQDAEGFAGSNPKLKEGCMDAQSRSLADSRFARFKDAVDRRVGERGIAGIVDMQADLQTLLQSGAIAARLRQELSDLLGDGEQALLWENWNRGGLWSRHGVFLMSGEGWSLHLSRYFSSSSGIFTLSQYACIGVAAGAIELSTYATGESFRNAYFEREQSVRLNRRIELADGEAAALGVDDAAFKVDVRQPTIVVLLLSQSAVDLQWRFDPETLRADSCISARLSDSELVCIGQTLATIDAEQAPQALLELSRHPRHFVRWSAIQLLGKVDPQAALERLRDAVDDEHDDIRRAATRSLAALAPTA</sequence>